<keyword evidence="6" id="KW-0012">Acyltransferase</keyword>
<comment type="caution">
    <text evidence="10">The sequence shown here is derived from an EMBL/GenBank/DDBJ whole genome shotgun (WGS) entry which is preliminary data.</text>
</comment>
<dbReference type="PANTHER" id="PTHR45871">
    <property type="entry name" value="N-ACETYLGLUCOSAMINYL-PHOSPHATIDYLINOSITOL BIOSYNTHETIC PROTEIN"/>
    <property type="match status" value="1"/>
</dbReference>
<keyword evidence="11" id="KW-1185">Reference proteome</keyword>
<proteinExistence type="inferred from homology"/>
<dbReference type="NCBIfam" id="TIGR00530">
    <property type="entry name" value="AGP_acyltrn"/>
    <property type="match status" value="1"/>
</dbReference>
<dbReference type="CDD" id="cd07989">
    <property type="entry name" value="LPLAT_AGPAT-like"/>
    <property type="match status" value="1"/>
</dbReference>
<dbReference type="SUPFAM" id="SSF69593">
    <property type="entry name" value="Glycerol-3-phosphate (1)-acyltransferase"/>
    <property type="match status" value="1"/>
</dbReference>
<organism evidence="10 11">
    <name type="scientific">Dioszegia hungarica</name>
    <dbReference type="NCBI Taxonomy" id="4972"/>
    <lineage>
        <taxon>Eukaryota</taxon>
        <taxon>Fungi</taxon>
        <taxon>Dikarya</taxon>
        <taxon>Basidiomycota</taxon>
        <taxon>Agaricomycotina</taxon>
        <taxon>Tremellomycetes</taxon>
        <taxon>Tremellales</taxon>
        <taxon>Bulleribasidiaceae</taxon>
        <taxon>Dioszegia</taxon>
    </lineage>
</organism>
<keyword evidence="4" id="KW-0328">Glycosyltransferase</keyword>
<keyword evidence="6" id="KW-0594">Phospholipid biosynthesis</keyword>
<keyword evidence="5 6" id="KW-0808">Transferase</keyword>
<dbReference type="EMBL" id="JAKWFO010000016">
    <property type="protein sequence ID" value="KAI9631846.1"/>
    <property type="molecule type" value="Genomic_DNA"/>
</dbReference>
<dbReference type="Gene3D" id="3.40.50.2000">
    <property type="entry name" value="Glycogen Phosphorylase B"/>
    <property type="match status" value="2"/>
</dbReference>
<keyword evidence="3" id="KW-0337">GPI-anchor biosynthesis</keyword>
<dbReference type="InterPro" id="IPR001296">
    <property type="entry name" value="Glyco_trans_1"/>
</dbReference>
<evidence type="ECO:0000256" key="2">
    <source>
        <dbReference type="ARBA" id="ARBA00004687"/>
    </source>
</evidence>
<comment type="catalytic activity">
    <reaction evidence="6">
        <text>a 1-acyl-sn-glycero-3-phosphate + an acyl-CoA = a 1,2-diacyl-sn-glycero-3-phosphate + CoA</text>
        <dbReference type="Rhea" id="RHEA:19709"/>
        <dbReference type="ChEBI" id="CHEBI:57287"/>
        <dbReference type="ChEBI" id="CHEBI:57970"/>
        <dbReference type="ChEBI" id="CHEBI:58342"/>
        <dbReference type="ChEBI" id="CHEBI:58608"/>
        <dbReference type="EC" id="2.3.1.51"/>
    </reaction>
</comment>
<evidence type="ECO:0000256" key="8">
    <source>
        <dbReference type="SAM" id="Phobius"/>
    </source>
</evidence>
<comment type="pathway">
    <text evidence="2">Glycolipid biosynthesis; glycosylphosphatidylinositol-anchor biosynthesis.</text>
</comment>
<dbReference type="InterPro" id="IPR002123">
    <property type="entry name" value="Plipid/glycerol_acylTrfase"/>
</dbReference>
<name>A0AA38LSV3_9TREE</name>
<gene>
    <name evidence="10" type="ORF">MKK02DRAFT_21182</name>
</gene>
<feature type="transmembrane region" description="Helical" evidence="8">
    <location>
        <begin position="12"/>
        <end position="36"/>
    </location>
</feature>
<evidence type="ECO:0000259" key="9">
    <source>
        <dbReference type="SMART" id="SM00563"/>
    </source>
</evidence>
<evidence type="ECO:0000256" key="1">
    <source>
        <dbReference type="ARBA" id="ARBA00003265"/>
    </source>
</evidence>
<dbReference type="GeneID" id="77725575"/>
<evidence type="ECO:0000256" key="4">
    <source>
        <dbReference type="ARBA" id="ARBA00022676"/>
    </source>
</evidence>
<evidence type="ECO:0000256" key="7">
    <source>
        <dbReference type="SAM" id="MobiDB-lite"/>
    </source>
</evidence>
<dbReference type="Pfam" id="PF01553">
    <property type="entry name" value="Acyltransferase"/>
    <property type="match status" value="1"/>
</dbReference>
<dbReference type="CDD" id="cd03796">
    <property type="entry name" value="GT4_PIG-A-like"/>
    <property type="match status" value="1"/>
</dbReference>
<evidence type="ECO:0000256" key="3">
    <source>
        <dbReference type="ARBA" id="ARBA00022502"/>
    </source>
</evidence>
<dbReference type="Pfam" id="PF00534">
    <property type="entry name" value="Glycos_transf_1"/>
    <property type="match status" value="1"/>
</dbReference>
<evidence type="ECO:0000313" key="10">
    <source>
        <dbReference type="EMBL" id="KAI9631846.1"/>
    </source>
</evidence>
<feature type="compositionally biased region" description="Polar residues" evidence="7">
    <location>
        <begin position="256"/>
        <end position="277"/>
    </location>
</feature>
<dbReference type="AlphaFoldDB" id="A0AA38LSV3"/>
<dbReference type="RefSeq" id="XP_052941623.1">
    <property type="nucleotide sequence ID" value="XM_053086374.1"/>
</dbReference>
<protein>
    <recommendedName>
        <fullName evidence="6">1-acyl-sn-glycerol-3-phosphate acyltransferase</fullName>
        <ecNumber evidence="6">2.3.1.51</ecNumber>
    </recommendedName>
</protein>
<accession>A0AA38LSV3</accession>
<keyword evidence="6" id="KW-0443">Lipid metabolism</keyword>
<keyword evidence="8" id="KW-0472">Membrane</keyword>
<dbReference type="Pfam" id="PF08288">
    <property type="entry name" value="PIGA"/>
    <property type="match status" value="1"/>
</dbReference>
<sequence length="776" mass="85952">MAKIIFYFRTVLYSITLLTVSFLAVLIGLLCTLCGVRLNTNYYVARTFYQIAGLVMGWTFEVEGEEHLDKGLEGDSGKGRSAVMVGNHQSFVDILYLGRIFPKHAAIMAKKSLSKIPGLGWFMLLSGTVFINRSNNKSAVASMQQAGEDMKRKRISLWIFPEGTRHLSPKMDLLSFKKGAFYLAVQSGAPVIPVVCENYHHLYDGKTRFRSGTLKIKVLPPIPTTGLTTADVPALMEKTRDQMIAALQSIARSSGTAIGSDTEPLLSSSTQDYQTHDGNGAANPAAVEAEVGEEESETKVAPSNRQADGGAVKQAKKVGKKKLAVAMVSDFFHPVAGGVEGHIYSLAVELIRRGHKVIVITHHHPPRVGIRYLAPGLKVYHLPYTPISANATLPNFFTFLPYLRTTLLRENIDLVHGHGSLSSLAHEAVLQARMWGVRTVFTDHSLFGFGDAVGILTNKLLAGALRNVDGVICVSNTGRENTVLRAELDPSLVSVIPNAIVSAQFQPDPSRSDPKYITIVIISRLVYRKGVDLLIACAPRICEMFPQVRFLVGGDGPKMVELEQMREKYLLQERVELVCAVRPSEVRNLLVQGQIYLNTSLTEAFGISIIEAASSGLFVVSTKVGGVPEILPEDMIEFARADEEDVIRALSHAIRVVAAASSGRDCQWERHERVKRMYDWQMVAERTEVVYERAMEGEMKDVGERLTRLVTLGPIFGPIMCIIIAVQHYYFWALEWWAPRDELDEVEDEWDHKEFQNVGPFPRSSKEGGSEIELIL</sequence>
<dbReference type="GO" id="GO:0006506">
    <property type="term" value="P:GPI anchor biosynthetic process"/>
    <property type="evidence" value="ECO:0007669"/>
    <property type="project" value="UniProtKB-KW"/>
</dbReference>
<evidence type="ECO:0000256" key="5">
    <source>
        <dbReference type="ARBA" id="ARBA00022679"/>
    </source>
</evidence>
<dbReference type="InterPro" id="IPR004552">
    <property type="entry name" value="AGP_acyltrans"/>
</dbReference>
<keyword evidence="8" id="KW-0812">Transmembrane</keyword>
<feature type="region of interest" description="Disordered" evidence="7">
    <location>
        <begin position="256"/>
        <end position="313"/>
    </location>
</feature>
<comment type="similarity">
    <text evidence="6">Belongs to the 1-acyl-sn-glycerol-3-phosphate acyltransferase family.</text>
</comment>
<feature type="transmembrane region" description="Helical" evidence="8">
    <location>
        <begin position="709"/>
        <end position="731"/>
    </location>
</feature>
<evidence type="ECO:0000256" key="6">
    <source>
        <dbReference type="RuleBase" id="RU361267"/>
    </source>
</evidence>
<dbReference type="InterPro" id="IPR013234">
    <property type="entry name" value="PIGA_GPI_anchor_biosynthesis"/>
</dbReference>
<dbReference type="SUPFAM" id="SSF53756">
    <property type="entry name" value="UDP-Glycosyltransferase/glycogen phosphorylase"/>
    <property type="match status" value="1"/>
</dbReference>
<dbReference type="GO" id="GO:0000506">
    <property type="term" value="C:glycosylphosphatidylinositol-N-acetylglucosaminyltransferase (GPI-GnT) complex"/>
    <property type="evidence" value="ECO:0007669"/>
    <property type="project" value="InterPro"/>
</dbReference>
<keyword evidence="6" id="KW-0444">Lipid biosynthesis</keyword>
<reference evidence="10" key="1">
    <citation type="journal article" date="2022" name="G3 (Bethesda)">
        <title>High quality genome of the basidiomycete yeast Dioszegia hungarica PDD-24b-2 isolated from cloud water.</title>
        <authorList>
            <person name="Jarrige D."/>
            <person name="Haridas S."/>
            <person name="Bleykasten-Grosshans C."/>
            <person name="Joly M."/>
            <person name="Nadalig T."/>
            <person name="Sancelme M."/>
            <person name="Vuilleumier S."/>
            <person name="Grigoriev I.V."/>
            <person name="Amato P."/>
            <person name="Bringel F."/>
        </authorList>
    </citation>
    <scope>NUCLEOTIDE SEQUENCE</scope>
    <source>
        <strain evidence="10">PDD-24b-2</strain>
    </source>
</reference>
<keyword evidence="6" id="KW-1208">Phospholipid metabolism</keyword>
<feature type="domain" description="Phospholipid/glycerol acyltransferase" evidence="9">
    <location>
        <begin position="82"/>
        <end position="199"/>
    </location>
</feature>
<dbReference type="PANTHER" id="PTHR45871:SF1">
    <property type="entry name" value="PHOSPHATIDYLINOSITOL N-ACETYLGLUCOSAMINYLTRANSFERASE SUBUNIT A"/>
    <property type="match status" value="1"/>
</dbReference>
<dbReference type="EC" id="2.3.1.51" evidence="6"/>
<evidence type="ECO:0000313" key="11">
    <source>
        <dbReference type="Proteomes" id="UP001164286"/>
    </source>
</evidence>
<dbReference type="SMART" id="SM00563">
    <property type="entry name" value="PlsC"/>
    <property type="match status" value="1"/>
</dbReference>
<comment type="function">
    <text evidence="1">Catalytic subunit in the complex catalyzing the transfer of N-acetylglucosamine from UDP-N-acetylglucosamine to phosphatidylinositol, the first step of GPI biosynthesis.</text>
</comment>
<comment type="domain">
    <text evidence="6">The HXXXXD motif is essential for acyltransferase activity and may constitute the binding site for the phosphate moiety of the glycerol-3-phosphate.</text>
</comment>
<dbReference type="GO" id="GO:0003841">
    <property type="term" value="F:1-acylglycerol-3-phosphate O-acyltransferase activity"/>
    <property type="evidence" value="ECO:0007669"/>
    <property type="project" value="UniProtKB-UniRule"/>
</dbReference>
<keyword evidence="8" id="KW-1133">Transmembrane helix</keyword>
<dbReference type="Proteomes" id="UP001164286">
    <property type="component" value="Unassembled WGS sequence"/>
</dbReference>
<dbReference type="InterPro" id="IPR039507">
    <property type="entry name" value="PIG-A/GPI3"/>
</dbReference>
<dbReference type="GO" id="GO:0017176">
    <property type="term" value="F:phosphatidylinositol N-acetylglucosaminyltransferase activity"/>
    <property type="evidence" value="ECO:0007669"/>
    <property type="project" value="InterPro"/>
</dbReference>